<dbReference type="InterPro" id="IPR044304">
    <property type="entry name" value="NUBPL-like"/>
</dbReference>
<evidence type="ECO:0000256" key="5">
    <source>
        <dbReference type="ARBA" id="ARBA00023014"/>
    </source>
</evidence>
<dbReference type="EMBL" id="DRUB01000102">
    <property type="protein sequence ID" value="HHR96256.1"/>
    <property type="molecule type" value="Genomic_DNA"/>
</dbReference>
<evidence type="ECO:0000256" key="3">
    <source>
        <dbReference type="ARBA" id="ARBA00022840"/>
    </source>
</evidence>
<protein>
    <recommendedName>
        <fullName evidence="6">Iron-sulfur cluster carrier protein</fullName>
    </recommendedName>
</protein>
<dbReference type="GO" id="GO:0051539">
    <property type="term" value="F:4 iron, 4 sulfur cluster binding"/>
    <property type="evidence" value="ECO:0007669"/>
    <property type="project" value="TreeGrafter"/>
</dbReference>
<comment type="caution">
    <text evidence="7">The sequence shown here is derived from an EMBL/GenBank/DDBJ whole genome shotgun (WGS) entry which is preliminary data.</text>
</comment>
<reference evidence="7" key="1">
    <citation type="journal article" date="2020" name="mSystems">
        <title>Genome- and Community-Level Interaction Insights into Carbon Utilization and Element Cycling Functions of Hydrothermarchaeota in Hydrothermal Sediment.</title>
        <authorList>
            <person name="Zhou Z."/>
            <person name="Liu Y."/>
            <person name="Xu W."/>
            <person name="Pan J."/>
            <person name="Luo Z.H."/>
            <person name="Li M."/>
        </authorList>
    </citation>
    <scope>NUCLEOTIDE SEQUENCE [LARGE SCALE GENOMIC DNA]</scope>
    <source>
        <strain evidence="8">SpSt-1</strain>
        <strain evidence="7">SpSt-1121</strain>
    </source>
</reference>
<feature type="binding site" evidence="6">
    <location>
        <begin position="22"/>
        <end position="29"/>
    </location>
    <ligand>
        <name>ATP</name>
        <dbReference type="ChEBI" id="CHEBI:30616"/>
    </ligand>
</feature>
<keyword evidence="2 6" id="KW-0547">Nucleotide-binding</keyword>
<dbReference type="HAMAP" id="MF_02040">
    <property type="entry name" value="Mrp_NBP35"/>
    <property type="match status" value="1"/>
</dbReference>
<comment type="function">
    <text evidence="6">Binds and transfers iron-sulfur (Fe-S) clusters to target apoproteins. Can hydrolyze ATP.</text>
</comment>
<dbReference type="GO" id="GO:0140663">
    <property type="term" value="F:ATP-dependent FeS chaperone activity"/>
    <property type="evidence" value="ECO:0007669"/>
    <property type="project" value="InterPro"/>
</dbReference>
<dbReference type="AlphaFoldDB" id="A0A7C5TGJ7"/>
<evidence type="ECO:0000256" key="2">
    <source>
        <dbReference type="ARBA" id="ARBA00022741"/>
    </source>
</evidence>
<comment type="similarity">
    <text evidence="6">Belongs to the Mrp/NBP35 ATP-binding proteins family.</text>
</comment>
<dbReference type="InterPro" id="IPR027417">
    <property type="entry name" value="P-loop_NTPase"/>
</dbReference>
<sequence length="258" mass="28237">MSIINLAHFLADIKRIVIVMSGKGGVGKSLIASSLAIGLSTKGYSVAILDADIHGPSIPWIMGLEDRHISIDNDGFITPIEIENVAIISIELLLLNKNMPLIWRGPLKTRAILELLSKAKIGKRDYLIVDMPPGTGDEPLTIAQNLRDKIIGAILVTIPGDLVKHVVTKAEFFLKELNIPLLGIVINMAYFKCPICNTIHKLFGEVNIDQKNIIAEVPIDPTLAQAINSGQLLKYLKEDNETAKSLFKISEFVLNSPC</sequence>
<dbReference type="GO" id="GO:0046872">
    <property type="term" value="F:metal ion binding"/>
    <property type="evidence" value="ECO:0007669"/>
    <property type="project" value="UniProtKB-KW"/>
</dbReference>
<name>A0A7C5TGJ7_9CREN</name>
<evidence type="ECO:0000256" key="6">
    <source>
        <dbReference type="HAMAP-Rule" id="MF_02040"/>
    </source>
</evidence>
<gene>
    <name evidence="8" type="ORF">ENL47_05480</name>
    <name evidence="7" type="ORF">ENM84_07000</name>
</gene>
<dbReference type="GO" id="GO:0016226">
    <property type="term" value="P:iron-sulfur cluster assembly"/>
    <property type="evidence" value="ECO:0007669"/>
    <property type="project" value="InterPro"/>
</dbReference>
<dbReference type="InterPro" id="IPR033756">
    <property type="entry name" value="YlxH/NBP35"/>
</dbReference>
<organism evidence="7">
    <name type="scientific">Ignisphaera aggregans</name>
    <dbReference type="NCBI Taxonomy" id="334771"/>
    <lineage>
        <taxon>Archaea</taxon>
        <taxon>Thermoproteota</taxon>
        <taxon>Thermoprotei</taxon>
        <taxon>Desulfurococcales</taxon>
        <taxon>Desulfurococcaceae</taxon>
        <taxon>Ignisphaera</taxon>
    </lineage>
</organism>
<keyword evidence="5 6" id="KW-0411">Iron-sulfur</keyword>
<dbReference type="PANTHER" id="PTHR42961">
    <property type="entry name" value="IRON-SULFUR PROTEIN NUBPL"/>
    <property type="match status" value="1"/>
</dbReference>
<accession>A0A7C5TGJ7</accession>
<evidence type="ECO:0000256" key="1">
    <source>
        <dbReference type="ARBA" id="ARBA00022723"/>
    </source>
</evidence>
<keyword evidence="1 6" id="KW-0479">Metal-binding</keyword>
<dbReference type="Pfam" id="PF10609">
    <property type="entry name" value="ParA"/>
    <property type="match status" value="1"/>
</dbReference>
<comment type="subunit">
    <text evidence="6">Homodimer.</text>
</comment>
<dbReference type="GO" id="GO:0016887">
    <property type="term" value="F:ATP hydrolysis activity"/>
    <property type="evidence" value="ECO:0007669"/>
    <property type="project" value="UniProtKB-UniRule"/>
</dbReference>
<evidence type="ECO:0000313" key="7">
    <source>
        <dbReference type="EMBL" id="HHP82394.1"/>
    </source>
</evidence>
<proteinExistence type="inferred from homology"/>
<dbReference type="GO" id="GO:0005524">
    <property type="term" value="F:ATP binding"/>
    <property type="evidence" value="ECO:0007669"/>
    <property type="project" value="UniProtKB-UniRule"/>
</dbReference>
<dbReference type="CDD" id="cd02037">
    <property type="entry name" value="Mrp_NBP35"/>
    <property type="match status" value="1"/>
</dbReference>
<dbReference type="PANTHER" id="PTHR42961:SF2">
    <property type="entry name" value="IRON-SULFUR PROTEIN NUBPL"/>
    <property type="match status" value="1"/>
</dbReference>
<dbReference type="EMBL" id="DRZI01000299">
    <property type="protein sequence ID" value="HHP82394.1"/>
    <property type="molecule type" value="Genomic_DNA"/>
</dbReference>
<keyword evidence="4 6" id="KW-0408">Iron</keyword>
<dbReference type="InterPro" id="IPR019591">
    <property type="entry name" value="Mrp/NBP35_ATP-bd"/>
</dbReference>
<dbReference type="Gene3D" id="3.40.50.300">
    <property type="entry name" value="P-loop containing nucleotide triphosphate hydrolases"/>
    <property type="match status" value="1"/>
</dbReference>
<evidence type="ECO:0000313" key="8">
    <source>
        <dbReference type="EMBL" id="HHR96256.1"/>
    </source>
</evidence>
<keyword evidence="6" id="KW-0378">Hydrolase</keyword>
<dbReference type="SUPFAM" id="SSF52540">
    <property type="entry name" value="P-loop containing nucleoside triphosphate hydrolases"/>
    <property type="match status" value="1"/>
</dbReference>
<evidence type="ECO:0000256" key="4">
    <source>
        <dbReference type="ARBA" id="ARBA00023004"/>
    </source>
</evidence>
<keyword evidence="3 6" id="KW-0067">ATP-binding</keyword>